<evidence type="ECO:0000313" key="3">
    <source>
        <dbReference type="Proteomes" id="UP000006512"/>
    </source>
</evidence>
<proteinExistence type="predicted"/>
<feature type="signal peptide" evidence="1">
    <location>
        <begin position="1"/>
        <end position="22"/>
    </location>
</feature>
<organism evidence="2 3">
    <name type="scientific">Asticcacaulis biprosthecium C19</name>
    <dbReference type="NCBI Taxonomy" id="715226"/>
    <lineage>
        <taxon>Bacteria</taxon>
        <taxon>Pseudomonadati</taxon>
        <taxon>Pseudomonadota</taxon>
        <taxon>Alphaproteobacteria</taxon>
        <taxon>Caulobacterales</taxon>
        <taxon>Caulobacteraceae</taxon>
        <taxon>Asticcacaulis</taxon>
    </lineage>
</organism>
<evidence type="ECO:0000313" key="2">
    <source>
        <dbReference type="EMBL" id="EGF91755.1"/>
    </source>
</evidence>
<evidence type="ECO:0000256" key="1">
    <source>
        <dbReference type="SAM" id="SignalP"/>
    </source>
</evidence>
<keyword evidence="3" id="KW-1185">Reference proteome</keyword>
<dbReference type="AlphaFoldDB" id="F4QIB7"/>
<reference evidence="3" key="1">
    <citation type="submission" date="2011-03" db="EMBL/GenBank/DDBJ databases">
        <title>Draft genome sequence of Brevundimonas diminuta.</title>
        <authorList>
            <person name="Brown P.J.B."/>
            <person name="Buechlein A."/>
            <person name="Hemmerich C."/>
            <person name="Brun Y.V."/>
        </authorList>
    </citation>
    <scope>NUCLEOTIDE SEQUENCE [LARGE SCALE GENOMIC DNA]</scope>
    <source>
        <strain evidence="3">C19</strain>
    </source>
</reference>
<feature type="chain" id="PRO_5003314137" description="Secreted protein" evidence="1">
    <location>
        <begin position="23"/>
        <end position="77"/>
    </location>
</feature>
<sequence>MSRIRLISLVLILTSFSSVAVAQPDRSAAQARQCLTEASRAKVSQAAYRNGGARERAVLRNQVSISELNARRACRRG</sequence>
<name>F4QIB7_9CAUL</name>
<evidence type="ECO:0008006" key="4">
    <source>
        <dbReference type="Google" id="ProtNLM"/>
    </source>
</evidence>
<dbReference type="RefSeq" id="WP_006270918.1">
    <property type="nucleotide sequence ID" value="NZ_GL883077.1"/>
</dbReference>
<dbReference type="Proteomes" id="UP000006512">
    <property type="component" value="Unassembled WGS sequence"/>
</dbReference>
<accession>F4QIB7</accession>
<dbReference type="EMBL" id="GL883077">
    <property type="protein sequence ID" value="EGF91755.1"/>
    <property type="molecule type" value="Genomic_DNA"/>
</dbReference>
<dbReference type="HOGENOM" id="CLU_2630478_0_0_5"/>
<dbReference type="STRING" id="715226.ABI_01850"/>
<protein>
    <recommendedName>
        <fullName evidence="4">Secreted protein</fullName>
    </recommendedName>
</protein>
<keyword evidence="1" id="KW-0732">Signal</keyword>
<gene>
    <name evidence="2" type="ORF">ABI_01850</name>
</gene>
<dbReference type="OrthoDB" id="7173991at2"/>